<comment type="caution">
    <text evidence="5">The sequence shown here is derived from an EMBL/GenBank/DDBJ whole genome shotgun (WGS) entry which is preliminary data.</text>
</comment>
<evidence type="ECO:0000256" key="3">
    <source>
        <dbReference type="ARBA" id="ARBA00022679"/>
    </source>
</evidence>
<gene>
    <name evidence="5" type="ORF">DUPY_33830</name>
</gene>
<dbReference type="GO" id="GO:0016757">
    <property type="term" value="F:glycosyltransferase activity"/>
    <property type="evidence" value="ECO:0007669"/>
    <property type="project" value="UniProtKB-KW"/>
</dbReference>
<keyword evidence="3 5" id="KW-0808">Transferase</keyword>
<dbReference type="PANTHER" id="PTHR43179">
    <property type="entry name" value="RHAMNOSYLTRANSFERASE WBBL"/>
    <property type="match status" value="1"/>
</dbReference>
<accession>A0A1E7WHJ8</accession>
<dbReference type="Pfam" id="PF00535">
    <property type="entry name" value="Glycos_transf_2"/>
    <property type="match status" value="1"/>
</dbReference>
<keyword evidence="2" id="KW-0328">Glycosyltransferase</keyword>
<dbReference type="OrthoDB" id="9771846at2"/>
<proteinExistence type="inferred from homology"/>
<name>A0A1E7WHJ8_9BURK</name>
<evidence type="ECO:0000256" key="2">
    <source>
        <dbReference type="ARBA" id="ARBA00022676"/>
    </source>
</evidence>
<comment type="similarity">
    <text evidence="1">Belongs to the glycosyltransferase 2 family.</text>
</comment>
<dbReference type="InterPro" id="IPR029044">
    <property type="entry name" value="Nucleotide-diphossugar_trans"/>
</dbReference>
<organism evidence="5 6">
    <name type="scientific">Duganella phyllosphaerae</name>
    <dbReference type="NCBI Taxonomy" id="762836"/>
    <lineage>
        <taxon>Bacteria</taxon>
        <taxon>Pseudomonadati</taxon>
        <taxon>Pseudomonadota</taxon>
        <taxon>Betaproteobacteria</taxon>
        <taxon>Burkholderiales</taxon>
        <taxon>Oxalobacteraceae</taxon>
        <taxon>Telluria group</taxon>
        <taxon>Duganella</taxon>
    </lineage>
</organism>
<evidence type="ECO:0000259" key="4">
    <source>
        <dbReference type="Pfam" id="PF00535"/>
    </source>
</evidence>
<dbReference type="InterPro" id="IPR001173">
    <property type="entry name" value="Glyco_trans_2-like"/>
</dbReference>
<dbReference type="RefSeq" id="WP_070249593.1">
    <property type="nucleotide sequence ID" value="NZ_LROM01000093.1"/>
</dbReference>
<evidence type="ECO:0000313" key="5">
    <source>
        <dbReference type="EMBL" id="OEZ98110.1"/>
    </source>
</evidence>
<evidence type="ECO:0000256" key="1">
    <source>
        <dbReference type="ARBA" id="ARBA00006739"/>
    </source>
</evidence>
<dbReference type="CDD" id="cd04186">
    <property type="entry name" value="GT_2_like_c"/>
    <property type="match status" value="1"/>
</dbReference>
<protein>
    <submittedName>
        <fullName evidence="5">Putative glycosyl transferase</fullName>
    </submittedName>
</protein>
<dbReference type="AlphaFoldDB" id="A0A1E7WHJ8"/>
<feature type="domain" description="Glycosyltransferase 2-like" evidence="4">
    <location>
        <begin position="8"/>
        <end position="185"/>
    </location>
</feature>
<reference evidence="6" key="1">
    <citation type="journal article" date="2016" name="Front. Microbiol.">
        <title>Molecular Keys to the Janthinobacterium and Duganella spp. Interaction with the Plant Pathogen Fusarium graminearum.</title>
        <authorList>
            <person name="Haack F.S."/>
            <person name="Poehlein A."/>
            <person name="Kroger C."/>
            <person name="Voigt C.A."/>
            <person name="Piepenbring M."/>
            <person name="Bode H.B."/>
            <person name="Daniel R."/>
            <person name="Schafer W."/>
            <person name="Streit W.R."/>
        </authorList>
    </citation>
    <scope>NUCLEOTIDE SEQUENCE [LARGE SCALE GENOMIC DNA]</scope>
    <source>
        <strain evidence="6">T54</strain>
    </source>
</reference>
<dbReference type="Proteomes" id="UP000175989">
    <property type="component" value="Unassembled WGS sequence"/>
</dbReference>
<dbReference type="EMBL" id="LROM01000093">
    <property type="protein sequence ID" value="OEZ98110.1"/>
    <property type="molecule type" value="Genomic_DNA"/>
</dbReference>
<dbReference type="PANTHER" id="PTHR43179:SF12">
    <property type="entry name" value="GALACTOFURANOSYLTRANSFERASE GLFT2"/>
    <property type="match status" value="1"/>
</dbReference>
<sequence>MKNRVGLVTVLFNSADVLPGFFESLSRQTFDDYWLYILDNSLDTLSFEAAQAEIAKYAMTNVTLIRNTENVGVAAANNQGIELGLQAGCEYILILNNDIEFEDVNLFGNMVSLAEQRGDKLITPKMYFHDNGLIWCAGGEIRKWRGTVHHFGEMQGDLPENSRTGYTEYAPTCFMLVHKEVFERIGVMDEKYFVYYDDVDFVWRSNQAGYKLLYWAEGKISHKVSSSTGGDDSPFSIFYSNRNRLYFIRKNYSPLVKYFAVAFTLITRLFKYMKYSNTSKSANFKKAMLAGLKMPLK</sequence>
<dbReference type="Gene3D" id="3.90.550.10">
    <property type="entry name" value="Spore Coat Polysaccharide Biosynthesis Protein SpsA, Chain A"/>
    <property type="match status" value="1"/>
</dbReference>
<keyword evidence="6" id="KW-1185">Reference proteome</keyword>
<dbReference type="SUPFAM" id="SSF53448">
    <property type="entry name" value="Nucleotide-diphospho-sugar transferases"/>
    <property type="match status" value="1"/>
</dbReference>
<evidence type="ECO:0000313" key="6">
    <source>
        <dbReference type="Proteomes" id="UP000175989"/>
    </source>
</evidence>